<dbReference type="InterPro" id="IPR051542">
    <property type="entry name" value="Hydrogenase_cytochrome"/>
</dbReference>
<feature type="domain" description="Cytochrome b561 bacterial/Ni-hydrogenase" evidence="7">
    <location>
        <begin position="9"/>
        <end position="198"/>
    </location>
</feature>
<comment type="caution">
    <text evidence="8">The sequence shown here is derived from an EMBL/GenBank/DDBJ whole genome shotgun (WGS) entry which is preliminary data.</text>
</comment>
<dbReference type="Pfam" id="PF01292">
    <property type="entry name" value="Ni_hydr_CYTB"/>
    <property type="match status" value="1"/>
</dbReference>
<evidence type="ECO:0000256" key="6">
    <source>
        <dbReference type="SAM" id="Phobius"/>
    </source>
</evidence>
<evidence type="ECO:0000256" key="1">
    <source>
        <dbReference type="ARBA" id="ARBA00004651"/>
    </source>
</evidence>
<keyword evidence="2" id="KW-1003">Cell membrane</keyword>
<evidence type="ECO:0000313" key="9">
    <source>
        <dbReference type="Proteomes" id="UP000468766"/>
    </source>
</evidence>
<proteinExistence type="predicted"/>
<keyword evidence="5 6" id="KW-0472">Membrane</keyword>
<keyword evidence="3 6" id="KW-0812">Transmembrane</keyword>
<dbReference type="PANTHER" id="PTHR30485">
    <property type="entry name" value="NI/FE-HYDROGENASE 1 B-TYPE CYTOCHROME SUBUNIT"/>
    <property type="match status" value="1"/>
</dbReference>
<dbReference type="InterPro" id="IPR011577">
    <property type="entry name" value="Cyt_b561_bac/Ni-Hgenase"/>
</dbReference>
<gene>
    <name evidence="8" type="ORF">F9B85_11240</name>
</gene>
<evidence type="ECO:0000256" key="3">
    <source>
        <dbReference type="ARBA" id="ARBA00022692"/>
    </source>
</evidence>
<dbReference type="PANTHER" id="PTHR30485:SF1">
    <property type="entry name" value="CYTOCHROME YDHU-RELATED"/>
    <property type="match status" value="1"/>
</dbReference>
<dbReference type="Proteomes" id="UP000468766">
    <property type="component" value="Unassembled WGS sequence"/>
</dbReference>
<dbReference type="GO" id="GO:0022904">
    <property type="term" value="P:respiratory electron transport chain"/>
    <property type="evidence" value="ECO:0007669"/>
    <property type="project" value="InterPro"/>
</dbReference>
<keyword evidence="9" id="KW-1185">Reference proteome</keyword>
<dbReference type="Gene3D" id="1.20.950.20">
    <property type="entry name" value="Transmembrane di-heme cytochromes, Chain C"/>
    <property type="match status" value="1"/>
</dbReference>
<sequence>MLGNGKVLRHGKINRFVHWIVALSIFSLIFSGFGQMPMYKRYMLVDVPGMAWTGDYALTLTLHYLGAIVLMVVVAFHIFYHLLRREFHIMPRKGDVGESIQIMKAMFTGKDEPPSHKYLAEQRLAYAFIGLSIIGVIVTGMIKVYKNLPGIDLAESTIFWSTTLHNLTAMMIILGIFLHLAAFLVPANRKLIPSMFSGQVDAAYVEHRHSKWWAELVNKGKYKGYSSNRQGTVNSQHRGFPK</sequence>
<dbReference type="OrthoDB" id="9787143at2"/>
<evidence type="ECO:0000313" key="8">
    <source>
        <dbReference type="EMBL" id="KAB2951876.1"/>
    </source>
</evidence>
<feature type="transmembrane region" description="Helical" evidence="6">
    <location>
        <begin position="56"/>
        <end position="83"/>
    </location>
</feature>
<dbReference type="GO" id="GO:0005886">
    <property type="term" value="C:plasma membrane"/>
    <property type="evidence" value="ECO:0007669"/>
    <property type="project" value="UniProtKB-SubCell"/>
</dbReference>
<evidence type="ECO:0000259" key="7">
    <source>
        <dbReference type="Pfam" id="PF01292"/>
    </source>
</evidence>
<dbReference type="GO" id="GO:0009055">
    <property type="term" value="F:electron transfer activity"/>
    <property type="evidence" value="ECO:0007669"/>
    <property type="project" value="InterPro"/>
</dbReference>
<organism evidence="8 9">
    <name type="scientific">Heliorestis acidaminivorans</name>
    <dbReference type="NCBI Taxonomy" id="553427"/>
    <lineage>
        <taxon>Bacteria</taxon>
        <taxon>Bacillati</taxon>
        <taxon>Bacillota</taxon>
        <taxon>Clostridia</taxon>
        <taxon>Eubacteriales</taxon>
        <taxon>Heliobacteriaceae</taxon>
        <taxon>Heliorestis</taxon>
    </lineage>
</organism>
<accession>A0A6I0EZ42</accession>
<keyword evidence="4 6" id="KW-1133">Transmembrane helix</keyword>
<feature type="transmembrane region" description="Helical" evidence="6">
    <location>
        <begin position="124"/>
        <end position="145"/>
    </location>
</feature>
<feature type="transmembrane region" description="Helical" evidence="6">
    <location>
        <begin position="16"/>
        <end position="36"/>
    </location>
</feature>
<evidence type="ECO:0000256" key="4">
    <source>
        <dbReference type="ARBA" id="ARBA00022989"/>
    </source>
</evidence>
<reference evidence="8 9" key="1">
    <citation type="submission" date="2019-10" db="EMBL/GenBank/DDBJ databases">
        <title>Whole-genome sequence of the extremophile Heliorestis acidaminivorans DSM 24790.</title>
        <authorList>
            <person name="Kyndt J.A."/>
            <person name="Meyer T.E."/>
        </authorList>
    </citation>
    <scope>NUCLEOTIDE SEQUENCE [LARGE SCALE GENOMIC DNA]</scope>
    <source>
        <strain evidence="8 9">DSM 24790</strain>
    </source>
</reference>
<protein>
    <submittedName>
        <fullName evidence="8">Cytochrome b/b6 domain-containing protein</fullName>
    </submittedName>
</protein>
<feature type="transmembrane region" description="Helical" evidence="6">
    <location>
        <begin position="165"/>
        <end position="185"/>
    </location>
</feature>
<dbReference type="EMBL" id="WBXO01000009">
    <property type="protein sequence ID" value="KAB2951876.1"/>
    <property type="molecule type" value="Genomic_DNA"/>
</dbReference>
<evidence type="ECO:0000256" key="2">
    <source>
        <dbReference type="ARBA" id="ARBA00022475"/>
    </source>
</evidence>
<dbReference type="SUPFAM" id="SSF81342">
    <property type="entry name" value="Transmembrane di-heme cytochromes"/>
    <property type="match status" value="1"/>
</dbReference>
<dbReference type="InterPro" id="IPR016174">
    <property type="entry name" value="Di-haem_cyt_TM"/>
</dbReference>
<dbReference type="AlphaFoldDB" id="A0A6I0EZ42"/>
<comment type="subcellular location">
    <subcellularLocation>
        <location evidence="1">Cell membrane</location>
        <topology evidence="1">Multi-pass membrane protein</topology>
    </subcellularLocation>
</comment>
<name>A0A6I0EZ42_9FIRM</name>
<evidence type="ECO:0000256" key="5">
    <source>
        <dbReference type="ARBA" id="ARBA00023136"/>
    </source>
</evidence>
<dbReference type="GO" id="GO:0020037">
    <property type="term" value="F:heme binding"/>
    <property type="evidence" value="ECO:0007669"/>
    <property type="project" value="TreeGrafter"/>
</dbReference>